<dbReference type="AlphaFoldDB" id="A0A644UFH7"/>
<dbReference type="GO" id="GO:0005840">
    <property type="term" value="C:ribosome"/>
    <property type="evidence" value="ECO:0007669"/>
    <property type="project" value="UniProtKB-KW"/>
</dbReference>
<keyword evidence="1" id="KW-0689">Ribosomal protein</keyword>
<dbReference type="InterPro" id="IPR001976">
    <property type="entry name" value="Ribosomal_eS24"/>
</dbReference>
<protein>
    <recommendedName>
        <fullName evidence="4">30S ribosomal protein S24e</fullName>
    </recommendedName>
</protein>
<dbReference type="Gene3D" id="3.30.70.330">
    <property type="match status" value="1"/>
</dbReference>
<reference evidence="3" key="1">
    <citation type="submission" date="2019-08" db="EMBL/GenBank/DDBJ databases">
        <authorList>
            <person name="Kucharzyk K."/>
            <person name="Murdoch R.W."/>
            <person name="Higgins S."/>
            <person name="Loffler F."/>
        </authorList>
    </citation>
    <scope>NUCLEOTIDE SEQUENCE</scope>
</reference>
<comment type="caution">
    <text evidence="3">The sequence shown here is derived from an EMBL/GenBank/DDBJ whole genome shotgun (WGS) entry which is preliminary data.</text>
</comment>
<dbReference type="GO" id="GO:1990904">
    <property type="term" value="C:ribonucleoprotein complex"/>
    <property type="evidence" value="ECO:0007669"/>
    <property type="project" value="UniProtKB-KW"/>
</dbReference>
<evidence type="ECO:0000256" key="2">
    <source>
        <dbReference type="ARBA" id="ARBA00023274"/>
    </source>
</evidence>
<dbReference type="InterPro" id="IPR012678">
    <property type="entry name" value="Ribosomal_uL23/eL15/eS24_sf"/>
</dbReference>
<dbReference type="GO" id="GO:0003735">
    <property type="term" value="F:structural constituent of ribosome"/>
    <property type="evidence" value="ECO:0007669"/>
    <property type="project" value="InterPro"/>
</dbReference>
<gene>
    <name evidence="3" type="ORF">SDC9_23582</name>
</gene>
<sequence>MEIKITSNTRNELLSRNELAFTASYEGATPARSDIGAKIAAMQNTPIDNLILSPLKGRFGTKAVTGVARIYDTPEALKATERAFLIARGQPKAEKEE</sequence>
<evidence type="ECO:0000256" key="1">
    <source>
        <dbReference type="ARBA" id="ARBA00022980"/>
    </source>
</evidence>
<organism evidence="3">
    <name type="scientific">bioreactor metagenome</name>
    <dbReference type="NCBI Taxonomy" id="1076179"/>
    <lineage>
        <taxon>unclassified sequences</taxon>
        <taxon>metagenomes</taxon>
        <taxon>ecological metagenomes</taxon>
    </lineage>
</organism>
<keyword evidence="2" id="KW-0687">Ribonucleoprotein</keyword>
<dbReference type="Pfam" id="PF01282">
    <property type="entry name" value="Ribosomal_S24e"/>
    <property type="match status" value="1"/>
</dbReference>
<dbReference type="HAMAP" id="MF_00545">
    <property type="entry name" value="Ribosomal_eS24"/>
    <property type="match status" value="1"/>
</dbReference>
<evidence type="ECO:0000313" key="3">
    <source>
        <dbReference type="EMBL" id="MPL77725.1"/>
    </source>
</evidence>
<proteinExistence type="inferred from homology"/>
<dbReference type="GO" id="GO:0006412">
    <property type="term" value="P:translation"/>
    <property type="evidence" value="ECO:0007669"/>
    <property type="project" value="InterPro"/>
</dbReference>
<evidence type="ECO:0008006" key="4">
    <source>
        <dbReference type="Google" id="ProtNLM"/>
    </source>
</evidence>
<dbReference type="EMBL" id="VSSQ01000109">
    <property type="protein sequence ID" value="MPL77725.1"/>
    <property type="molecule type" value="Genomic_DNA"/>
</dbReference>
<dbReference type="InterPro" id="IPR012677">
    <property type="entry name" value="Nucleotide-bd_a/b_plait_sf"/>
</dbReference>
<accession>A0A644UFH7</accession>
<name>A0A644UFH7_9ZZZZ</name>
<dbReference type="SUPFAM" id="SSF54189">
    <property type="entry name" value="Ribosomal proteins S24e, L23 and L15e"/>
    <property type="match status" value="1"/>
</dbReference>